<evidence type="ECO:0000313" key="2">
    <source>
        <dbReference type="EMBL" id="OUQ58280.1"/>
    </source>
</evidence>
<evidence type="ECO:0000313" key="4">
    <source>
        <dbReference type="Proteomes" id="UP000195859"/>
    </source>
</evidence>
<dbReference type="InterPro" id="IPR020288">
    <property type="entry name" value="Sheath_initiator"/>
</dbReference>
<proteinExistence type="predicted"/>
<dbReference type="Pfam" id="PF10934">
    <property type="entry name" value="Sheath_initiator"/>
    <property type="match status" value="1"/>
</dbReference>
<accession>A0A1Y4VZC3</accession>
<dbReference type="SUPFAM" id="SSF160719">
    <property type="entry name" value="gpW/gp25-like"/>
    <property type="match status" value="1"/>
</dbReference>
<gene>
    <name evidence="3" type="ORF">B5E44_06915</name>
    <name evidence="2" type="ORF">B5E59_00770</name>
</gene>
<dbReference type="Proteomes" id="UP000196293">
    <property type="component" value="Unassembled WGS sequence"/>
</dbReference>
<name>A0A1Y4VZC3_9LACO</name>
<dbReference type="EMBL" id="NFLS01000001">
    <property type="protein sequence ID" value="OUQ58280.1"/>
    <property type="molecule type" value="Genomic_DNA"/>
</dbReference>
<dbReference type="RefSeq" id="WP_087175716.1">
    <property type="nucleotide sequence ID" value="NZ_NFLS01000001.1"/>
</dbReference>
<dbReference type="EMBL" id="NFLZ01000017">
    <property type="protein sequence ID" value="OUQ75490.1"/>
    <property type="molecule type" value="Genomic_DNA"/>
</dbReference>
<protein>
    <recommendedName>
        <fullName evidence="6">DUF2634 domain-containing protein</fullName>
    </recommendedName>
</protein>
<reference evidence="3" key="2">
    <citation type="journal article" date="2018" name="BMC Genomics">
        <title>Whole genome sequencing and function prediction of 133 gut anaerobes isolated from chicken caecum in pure cultures.</title>
        <authorList>
            <person name="Medvecky M."/>
            <person name="Cejkova D."/>
            <person name="Polansky O."/>
            <person name="Karasova D."/>
            <person name="Kubasova T."/>
            <person name="Cizek A."/>
            <person name="Rychlik I."/>
        </authorList>
    </citation>
    <scope>NUCLEOTIDE SEQUENCE</scope>
    <source>
        <strain evidence="3">An101</strain>
        <strain evidence="2">An115</strain>
    </source>
</reference>
<evidence type="ECO:0000313" key="3">
    <source>
        <dbReference type="EMBL" id="OUQ75490.1"/>
    </source>
</evidence>
<evidence type="ECO:0000313" key="5">
    <source>
        <dbReference type="Proteomes" id="UP000196293"/>
    </source>
</evidence>
<dbReference type="AlphaFoldDB" id="A0A1Y4VZC3"/>
<sequence length="165" mass="18546">MDDDDIIIEDNDDTGGDETGFEGEESILETDDEEAAAEDEDNAIDQNPTLTFQVYHGRIRNKFDGLAAMKQAVDKILYTERFVYPIYSDQYGNDLPDLIGKNINYAKVEVERMITEALEDDDRVTGVDIEKIEEIDRDTLAVQGTCYTVYGDVPISKEVSLADES</sequence>
<evidence type="ECO:0008006" key="6">
    <source>
        <dbReference type="Google" id="ProtNLM"/>
    </source>
</evidence>
<feature type="region of interest" description="Disordered" evidence="1">
    <location>
        <begin position="1"/>
        <end position="39"/>
    </location>
</feature>
<dbReference type="Proteomes" id="UP000195859">
    <property type="component" value="Unassembled WGS sequence"/>
</dbReference>
<reference evidence="4 5" key="1">
    <citation type="submission" date="2017-04" db="EMBL/GenBank/DDBJ databases">
        <title>Function of individual gut microbiota members based on whole genome sequencing of pure cultures obtained from chicken caecum.</title>
        <authorList>
            <person name="Medvecky M."/>
            <person name="Cejkova D."/>
            <person name="Polansky O."/>
            <person name="Karasova D."/>
            <person name="Kubasova T."/>
            <person name="Cizek A."/>
            <person name="Rychlik I."/>
        </authorList>
    </citation>
    <scope>NUCLEOTIDE SEQUENCE [LARGE SCALE GENOMIC DNA]</scope>
    <source>
        <strain evidence="4">An101</strain>
        <strain evidence="5">An115</strain>
    </source>
</reference>
<comment type="caution">
    <text evidence="3">The sequence shown here is derived from an EMBL/GenBank/DDBJ whole genome shotgun (WGS) entry which is preliminary data.</text>
</comment>
<organism evidence="3 4">
    <name type="scientific">Lactobacillus gallinarum</name>
    <dbReference type="NCBI Taxonomy" id="52242"/>
    <lineage>
        <taxon>Bacteria</taxon>
        <taxon>Bacillati</taxon>
        <taxon>Bacillota</taxon>
        <taxon>Bacilli</taxon>
        <taxon>Lactobacillales</taxon>
        <taxon>Lactobacillaceae</taxon>
        <taxon>Lactobacillus</taxon>
    </lineage>
</organism>
<evidence type="ECO:0000256" key="1">
    <source>
        <dbReference type="SAM" id="MobiDB-lite"/>
    </source>
</evidence>
<keyword evidence="5" id="KW-1185">Reference proteome</keyword>